<feature type="region of interest" description="Disordered" evidence="1">
    <location>
        <begin position="85"/>
        <end position="110"/>
    </location>
</feature>
<dbReference type="AntiFam" id="ANF00119">
    <property type="entry name" value="Shadow ORF (opposite ftsZ)"/>
</dbReference>
<keyword evidence="2" id="KW-1133">Transmembrane helix</keyword>
<proteinExistence type="predicted"/>
<organism evidence="3">
    <name type="scientific">Tanacetum cinerariifolium</name>
    <name type="common">Dalmatian daisy</name>
    <name type="synonym">Chrysanthemum cinerariifolium</name>
    <dbReference type="NCBI Taxonomy" id="118510"/>
    <lineage>
        <taxon>Eukaryota</taxon>
        <taxon>Viridiplantae</taxon>
        <taxon>Streptophyta</taxon>
        <taxon>Embryophyta</taxon>
        <taxon>Tracheophyta</taxon>
        <taxon>Spermatophyta</taxon>
        <taxon>Magnoliopsida</taxon>
        <taxon>eudicotyledons</taxon>
        <taxon>Gunneridae</taxon>
        <taxon>Pentapetalae</taxon>
        <taxon>asterids</taxon>
        <taxon>campanulids</taxon>
        <taxon>Asterales</taxon>
        <taxon>Asteraceae</taxon>
        <taxon>Asteroideae</taxon>
        <taxon>Anthemideae</taxon>
        <taxon>Anthemidinae</taxon>
        <taxon>Tanacetum</taxon>
    </lineage>
</organism>
<dbReference type="AlphaFoldDB" id="A0A699S200"/>
<dbReference type="EMBL" id="BKCJ011131839">
    <property type="protein sequence ID" value="GFC91450.1"/>
    <property type="molecule type" value="Genomic_DNA"/>
</dbReference>
<gene>
    <name evidence="3" type="ORF">Tci_863420</name>
</gene>
<evidence type="ECO:0000256" key="1">
    <source>
        <dbReference type="SAM" id="MobiDB-lite"/>
    </source>
</evidence>
<keyword evidence="2" id="KW-0812">Transmembrane</keyword>
<accession>A0A699S200</accession>
<name>A0A699S200_TANCI</name>
<sequence length="203" mass="21503">FGAVAQQLANLLARFQGRLPAALGLGTRAEAFGQVDANLELIGHVGAFQRLLVGVADNKLHILDALLVHVLHGIGAPTAHPNHLDDGAALSRGCRHRRSREARDNRRGHRGRSCRRGLVAVAAYLLFGVAGASVAALVLGLVAGQHEAHAGGVHRRFHGFNLALAQVLVGVTDARIEASEVLGQLLQVLKLRAATREHDAGRE</sequence>
<feature type="transmembrane region" description="Helical" evidence="2">
    <location>
        <begin position="117"/>
        <end position="143"/>
    </location>
</feature>
<evidence type="ECO:0000256" key="2">
    <source>
        <dbReference type="SAM" id="Phobius"/>
    </source>
</evidence>
<feature type="non-terminal residue" evidence="3">
    <location>
        <position position="1"/>
    </location>
</feature>
<evidence type="ECO:0000313" key="3">
    <source>
        <dbReference type="EMBL" id="GFC91450.1"/>
    </source>
</evidence>
<comment type="caution">
    <text evidence="3">The sequence shown here is derived from an EMBL/GenBank/DDBJ whole genome shotgun (WGS) entry which is preliminary data.</text>
</comment>
<feature type="non-terminal residue" evidence="3">
    <location>
        <position position="203"/>
    </location>
</feature>
<keyword evidence="2" id="KW-0472">Membrane</keyword>
<protein>
    <submittedName>
        <fullName evidence="3">Uncharacterized protein</fullName>
    </submittedName>
</protein>
<reference evidence="3" key="1">
    <citation type="journal article" date="2019" name="Sci. Rep.">
        <title>Draft genome of Tanacetum cinerariifolium, the natural source of mosquito coil.</title>
        <authorList>
            <person name="Yamashiro T."/>
            <person name="Shiraishi A."/>
            <person name="Satake H."/>
            <person name="Nakayama K."/>
        </authorList>
    </citation>
    <scope>NUCLEOTIDE SEQUENCE</scope>
</reference>
<feature type="compositionally biased region" description="Basic residues" evidence="1">
    <location>
        <begin position="93"/>
        <end position="110"/>
    </location>
</feature>